<dbReference type="EMBL" id="JABDTM020002366">
    <property type="protein sequence ID" value="KAH0822421.1"/>
    <property type="molecule type" value="Genomic_DNA"/>
</dbReference>
<reference evidence="1" key="2">
    <citation type="submission" date="2021-08" db="EMBL/GenBank/DDBJ databases">
        <authorList>
            <person name="Eriksson T."/>
        </authorList>
    </citation>
    <scope>NUCLEOTIDE SEQUENCE</scope>
    <source>
        <strain evidence="1">Stoneville</strain>
        <tissue evidence="1">Whole head</tissue>
    </source>
</reference>
<gene>
    <name evidence="1" type="ORF">GEV33_000370</name>
</gene>
<evidence type="ECO:0000313" key="1">
    <source>
        <dbReference type="EMBL" id="KAH0822421.1"/>
    </source>
</evidence>
<organism evidence="1 2">
    <name type="scientific">Tenebrio molitor</name>
    <name type="common">Yellow mealworm beetle</name>
    <dbReference type="NCBI Taxonomy" id="7067"/>
    <lineage>
        <taxon>Eukaryota</taxon>
        <taxon>Metazoa</taxon>
        <taxon>Ecdysozoa</taxon>
        <taxon>Arthropoda</taxon>
        <taxon>Hexapoda</taxon>
        <taxon>Insecta</taxon>
        <taxon>Pterygota</taxon>
        <taxon>Neoptera</taxon>
        <taxon>Endopterygota</taxon>
        <taxon>Coleoptera</taxon>
        <taxon>Polyphaga</taxon>
        <taxon>Cucujiformia</taxon>
        <taxon>Tenebrionidae</taxon>
        <taxon>Tenebrio</taxon>
    </lineage>
</organism>
<proteinExistence type="predicted"/>
<comment type="caution">
    <text evidence="1">The sequence shown here is derived from an EMBL/GenBank/DDBJ whole genome shotgun (WGS) entry which is preliminary data.</text>
</comment>
<dbReference type="AlphaFoldDB" id="A0A8J6HUY5"/>
<sequence length="88" mass="9737">MDWKISLNAIRPCISSDVTPVFLRSGFSSETPEDAGSFTKSEANCRCRRIIKIMYESSFQERLPPAEIRAGVAHLGKSETVSGARLEC</sequence>
<keyword evidence="2" id="KW-1185">Reference proteome</keyword>
<protein>
    <submittedName>
        <fullName evidence="1">Uncharacterized protein</fullName>
    </submittedName>
</protein>
<reference evidence="1" key="1">
    <citation type="journal article" date="2020" name="J Insects Food Feed">
        <title>The yellow mealworm (Tenebrio molitor) genome: a resource for the emerging insects as food and feed industry.</title>
        <authorList>
            <person name="Eriksson T."/>
            <person name="Andere A."/>
            <person name="Kelstrup H."/>
            <person name="Emery V."/>
            <person name="Picard C."/>
        </authorList>
    </citation>
    <scope>NUCLEOTIDE SEQUENCE</scope>
    <source>
        <strain evidence="1">Stoneville</strain>
        <tissue evidence="1">Whole head</tissue>
    </source>
</reference>
<accession>A0A8J6HUY5</accession>
<dbReference type="Proteomes" id="UP000719412">
    <property type="component" value="Unassembled WGS sequence"/>
</dbReference>
<evidence type="ECO:0000313" key="2">
    <source>
        <dbReference type="Proteomes" id="UP000719412"/>
    </source>
</evidence>
<name>A0A8J6HUY5_TENMO</name>